<dbReference type="OrthoDB" id="9782828at2"/>
<evidence type="ECO:0000256" key="8">
    <source>
        <dbReference type="ARBA" id="ARBA00023154"/>
    </source>
</evidence>
<dbReference type="GO" id="GO:0008840">
    <property type="term" value="F:4-hydroxy-tetrahydrodipicolinate synthase activity"/>
    <property type="evidence" value="ECO:0007669"/>
    <property type="project" value="UniProtKB-UniRule"/>
</dbReference>
<comment type="subcellular location">
    <subcellularLocation>
        <location evidence="12">Cytoplasm</location>
    </subcellularLocation>
</comment>
<dbReference type="PROSITE" id="PS00665">
    <property type="entry name" value="DHDPS_1"/>
    <property type="match status" value="1"/>
</dbReference>
<dbReference type="HAMAP" id="MF_00418">
    <property type="entry name" value="DapA"/>
    <property type="match status" value="1"/>
</dbReference>
<dbReference type="PANTHER" id="PTHR12128">
    <property type="entry name" value="DIHYDRODIPICOLINATE SYNTHASE"/>
    <property type="match status" value="1"/>
</dbReference>
<evidence type="ECO:0000256" key="2">
    <source>
        <dbReference type="ARBA" id="ARBA00005120"/>
    </source>
</evidence>
<dbReference type="SMART" id="SM01130">
    <property type="entry name" value="DHDPS"/>
    <property type="match status" value="1"/>
</dbReference>
<comment type="pathway">
    <text evidence="2 12">Amino-acid biosynthesis; L-lysine biosynthesis via DAP pathway; (S)-tetrahydrodipicolinate from L-aspartate: step 3/4.</text>
</comment>
<evidence type="ECO:0000256" key="3">
    <source>
        <dbReference type="ARBA" id="ARBA00007592"/>
    </source>
</evidence>
<keyword evidence="10 12" id="KW-0704">Schiff base</keyword>
<feature type="active site" description="Schiff-base intermediate with substrate" evidence="12 14">
    <location>
        <position position="166"/>
    </location>
</feature>
<proteinExistence type="inferred from homology"/>
<dbReference type="PROSITE" id="PS00666">
    <property type="entry name" value="DHDPS_2"/>
    <property type="match status" value="1"/>
</dbReference>
<evidence type="ECO:0000256" key="7">
    <source>
        <dbReference type="ARBA" id="ARBA00022915"/>
    </source>
</evidence>
<dbReference type="EC" id="4.3.3.7" evidence="4 12"/>
<keyword evidence="9 12" id="KW-0456">Lyase</keyword>
<comment type="function">
    <text evidence="1 12">Catalyzes the condensation of (S)-aspartate-beta-semialdehyde [(S)-ASA] and pyruvate to 4-hydroxy-tetrahydrodipicolinate (HTPA).</text>
</comment>
<comment type="subunit">
    <text evidence="12">Homotetramer; dimer of dimers.</text>
</comment>
<dbReference type="UniPathway" id="UPA00034">
    <property type="reaction ID" value="UER00017"/>
</dbReference>
<dbReference type="PANTHER" id="PTHR12128:SF66">
    <property type="entry name" value="4-HYDROXY-2-OXOGLUTARATE ALDOLASE, MITOCHONDRIAL"/>
    <property type="match status" value="1"/>
</dbReference>
<comment type="catalytic activity">
    <reaction evidence="11 12">
        <text>L-aspartate 4-semialdehyde + pyruvate = (2S,4S)-4-hydroxy-2,3,4,5-tetrahydrodipicolinate + H2O + H(+)</text>
        <dbReference type="Rhea" id="RHEA:34171"/>
        <dbReference type="ChEBI" id="CHEBI:15361"/>
        <dbReference type="ChEBI" id="CHEBI:15377"/>
        <dbReference type="ChEBI" id="CHEBI:15378"/>
        <dbReference type="ChEBI" id="CHEBI:67139"/>
        <dbReference type="ChEBI" id="CHEBI:537519"/>
        <dbReference type="EC" id="4.3.3.7"/>
    </reaction>
</comment>
<evidence type="ECO:0000256" key="9">
    <source>
        <dbReference type="ARBA" id="ARBA00023239"/>
    </source>
</evidence>
<evidence type="ECO:0000256" key="10">
    <source>
        <dbReference type="ARBA" id="ARBA00023270"/>
    </source>
</evidence>
<evidence type="ECO:0000256" key="14">
    <source>
        <dbReference type="PIRSR" id="PIRSR001365-1"/>
    </source>
</evidence>
<evidence type="ECO:0000313" key="17">
    <source>
        <dbReference type="Proteomes" id="UP000322822"/>
    </source>
</evidence>
<evidence type="ECO:0000256" key="4">
    <source>
        <dbReference type="ARBA" id="ARBA00012086"/>
    </source>
</evidence>
<dbReference type="SUPFAM" id="SSF51569">
    <property type="entry name" value="Aldolase"/>
    <property type="match status" value="1"/>
</dbReference>
<dbReference type="InterPro" id="IPR005263">
    <property type="entry name" value="DapA"/>
</dbReference>
<dbReference type="Gene3D" id="3.20.20.70">
    <property type="entry name" value="Aldolase class I"/>
    <property type="match status" value="1"/>
</dbReference>
<evidence type="ECO:0000256" key="15">
    <source>
        <dbReference type="PIRSR" id="PIRSR001365-2"/>
    </source>
</evidence>
<feature type="binding site" evidence="12 15">
    <location>
        <position position="50"/>
    </location>
    <ligand>
        <name>pyruvate</name>
        <dbReference type="ChEBI" id="CHEBI:15361"/>
    </ligand>
</feature>
<evidence type="ECO:0000256" key="11">
    <source>
        <dbReference type="ARBA" id="ARBA00047836"/>
    </source>
</evidence>
<accession>A0A5P2GZP0</accession>
<reference evidence="16 17" key="1">
    <citation type="submission" date="2019-09" db="EMBL/GenBank/DDBJ databases">
        <title>FDA dAtabase for Regulatory Grade micrObial Sequences (FDA-ARGOS): Supporting development and validation of Infectious Disease Dx tests.</title>
        <authorList>
            <person name="Sciortino C."/>
            <person name="Tallon L."/>
            <person name="Sadzewicz L."/>
            <person name="Vavikolanu K."/>
            <person name="Mehta A."/>
            <person name="Aluvathingal J."/>
            <person name="Nadendla S."/>
            <person name="Nandy P."/>
            <person name="Geyer C."/>
            <person name="Yan Y."/>
            <person name="Sichtig H."/>
        </authorList>
    </citation>
    <scope>NUCLEOTIDE SEQUENCE [LARGE SCALE GENOMIC DNA]</scope>
    <source>
        <strain evidence="16 17">FDAARGOS_664</strain>
    </source>
</reference>
<dbReference type="InterPro" id="IPR002220">
    <property type="entry name" value="DapA-like"/>
</dbReference>
<evidence type="ECO:0000313" key="16">
    <source>
        <dbReference type="EMBL" id="QET00650.1"/>
    </source>
</evidence>
<dbReference type="PRINTS" id="PR00146">
    <property type="entry name" value="DHPICSNTHASE"/>
</dbReference>
<dbReference type="Proteomes" id="UP000322822">
    <property type="component" value="Chromosome 1"/>
</dbReference>
<sequence length="304" mass="32053">MPHTDGPRGGLWLPMITPMRGGEPDLDCAQRLAAWYAAEGVDGLIVLGTTGEGGLLSDAERLSLTEAVCEAVRGAVPVMAGVGAVDTRAVCEQVRRLERFDLAGYLVPPPYYLRVSDEGIAWHVRRVASQTPRALMLYNVPKRTGTSISASLALRLAAHGQVCAIKECDPANMRALAAPSHRHAGLDVYCGEDAAMLDHLLAGGAGAVPAAAHVRPDLFVQLLRLARAGDAAGARALFERLLPMITLLFAAPNPAPVKAALALCGLARDEVRLPLTPVDTALVARIEAALAQLPPRMSLHARAA</sequence>
<dbReference type="NCBIfam" id="TIGR00674">
    <property type="entry name" value="dapA"/>
    <property type="match status" value="1"/>
</dbReference>
<keyword evidence="8 12" id="KW-0457">Lysine biosynthesis</keyword>
<keyword evidence="6 12" id="KW-0028">Amino-acid biosynthesis</keyword>
<evidence type="ECO:0000256" key="12">
    <source>
        <dbReference type="HAMAP-Rule" id="MF_00418"/>
    </source>
</evidence>
<feature type="site" description="Part of a proton relay during catalysis" evidence="12">
    <location>
        <position position="49"/>
    </location>
</feature>
<evidence type="ECO:0000256" key="6">
    <source>
        <dbReference type="ARBA" id="ARBA00022605"/>
    </source>
</evidence>
<dbReference type="InterPro" id="IPR020624">
    <property type="entry name" value="Schiff_base-form_aldolases_CS"/>
</dbReference>
<feature type="binding site" evidence="12 15">
    <location>
        <position position="208"/>
    </location>
    <ligand>
        <name>pyruvate</name>
        <dbReference type="ChEBI" id="CHEBI:15361"/>
    </ligand>
</feature>
<evidence type="ECO:0000256" key="5">
    <source>
        <dbReference type="ARBA" id="ARBA00022490"/>
    </source>
</evidence>
<dbReference type="GO" id="GO:0005737">
    <property type="term" value="C:cytoplasm"/>
    <property type="evidence" value="ECO:0007669"/>
    <property type="project" value="UniProtKB-SubCell"/>
</dbReference>
<dbReference type="GO" id="GO:0019877">
    <property type="term" value="P:diaminopimelate biosynthetic process"/>
    <property type="evidence" value="ECO:0007669"/>
    <property type="project" value="UniProtKB-UniRule"/>
</dbReference>
<feature type="site" description="Part of a proton relay during catalysis" evidence="12">
    <location>
        <position position="112"/>
    </location>
</feature>
<dbReference type="EMBL" id="CP044065">
    <property type="protein sequence ID" value="QET00650.1"/>
    <property type="molecule type" value="Genomic_DNA"/>
</dbReference>
<comment type="caution">
    <text evidence="12">Was originally thought to be a dihydrodipicolinate synthase (DHDPS), catalyzing the condensation of (S)-aspartate-beta-semialdehyde [(S)-ASA] and pyruvate to dihydrodipicolinate (DHDP). However, it was shown in E.coli that the product of the enzymatic reaction is not dihydrodipicolinate but in fact (4S)-4-hydroxy-2,3,4,5-tetrahydro-(2S)-dipicolinic acid (HTPA), and that the consecutive dehydration reaction leading to DHDP is not spontaneous but catalyzed by DapB.</text>
</comment>
<dbReference type="InterPro" id="IPR020625">
    <property type="entry name" value="Schiff_base-form_aldolases_AS"/>
</dbReference>
<evidence type="ECO:0000256" key="1">
    <source>
        <dbReference type="ARBA" id="ARBA00003294"/>
    </source>
</evidence>
<evidence type="ECO:0000256" key="13">
    <source>
        <dbReference type="PIRNR" id="PIRNR001365"/>
    </source>
</evidence>
<dbReference type="AlphaFoldDB" id="A0A5P2GZP0"/>
<dbReference type="InterPro" id="IPR013785">
    <property type="entry name" value="Aldolase_TIM"/>
</dbReference>
<name>A0A5P2GZP0_9BURK</name>
<keyword evidence="7 12" id="KW-0220">Diaminopimelate biosynthesis</keyword>
<feature type="active site" description="Proton donor/acceptor" evidence="12 14">
    <location>
        <position position="138"/>
    </location>
</feature>
<dbReference type="PIRSF" id="PIRSF001365">
    <property type="entry name" value="DHDPS"/>
    <property type="match status" value="1"/>
</dbReference>
<gene>
    <name evidence="12 16" type="primary">dapA</name>
    <name evidence="16" type="ORF">FOB72_00465</name>
</gene>
<comment type="similarity">
    <text evidence="3 12 13">Belongs to the DapA family.</text>
</comment>
<protein>
    <recommendedName>
        <fullName evidence="4 12">4-hydroxy-tetrahydrodipicolinate synthase</fullName>
        <shortName evidence="12">HTPA synthase</shortName>
        <ecNumber evidence="4 12">4.3.3.7</ecNumber>
    </recommendedName>
</protein>
<dbReference type="RefSeq" id="WP_150370737.1">
    <property type="nucleotide sequence ID" value="NZ_CP044065.1"/>
</dbReference>
<dbReference type="Pfam" id="PF00701">
    <property type="entry name" value="DHDPS"/>
    <property type="match status" value="1"/>
</dbReference>
<dbReference type="GO" id="GO:0009089">
    <property type="term" value="P:lysine biosynthetic process via diaminopimelate"/>
    <property type="evidence" value="ECO:0007669"/>
    <property type="project" value="UniProtKB-UniRule"/>
</dbReference>
<keyword evidence="5 12" id="KW-0963">Cytoplasm</keyword>
<dbReference type="CDD" id="cd00950">
    <property type="entry name" value="DHDPS"/>
    <property type="match status" value="1"/>
</dbReference>
<organism evidence="16 17">
    <name type="scientific">Cupriavidus pauculus</name>
    <dbReference type="NCBI Taxonomy" id="82633"/>
    <lineage>
        <taxon>Bacteria</taxon>
        <taxon>Pseudomonadati</taxon>
        <taxon>Pseudomonadota</taxon>
        <taxon>Betaproteobacteria</taxon>
        <taxon>Burkholderiales</taxon>
        <taxon>Burkholderiaceae</taxon>
        <taxon>Cupriavidus</taxon>
    </lineage>
</organism>